<dbReference type="PROSITE" id="PS51263">
    <property type="entry name" value="ADF_H"/>
    <property type="match status" value="1"/>
</dbReference>
<dbReference type="CDD" id="cd11286">
    <property type="entry name" value="ADF_cofilin_like"/>
    <property type="match status" value="1"/>
</dbReference>
<keyword evidence="4" id="KW-0009">Actin-binding</keyword>
<comment type="similarity">
    <text evidence="2">Belongs to the actin-binding proteins ADF family.</text>
</comment>
<name>A0ABP1DXP3_9APHY</name>
<evidence type="ECO:0000259" key="6">
    <source>
        <dbReference type="PROSITE" id="PS51263"/>
    </source>
</evidence>
<sequence length="139" mass="15604">MASGVGVNQNVLDTYQELKLGKKHKYIVFGLSPDNTEIVVTKTSSDNSYETFLADLPEAECRWAIYDFEFERPGEGKRNKLLFVTWAPDDAKIKQKMLFASSKDALRRSLVGISTEIQGTDYSEVAYESVLDKASRGSH</sequence>
<dbReference type="SUPFAM" id="SSF55753">
    <property type="entry name" value="Actin depolymerizing proteins"/>
    <property type="match status" value="1"/>
</dbReference>
<comment type="subcellular location">
    <subcellularLocation>
        <location evidence="1">Nucleus matrix</location>
    </subcellularLocation>
</comment>
<dbReference type="Proteomes" id="UP001497453">
    <property type="component" value="Chromosome 7"/>
</dbReference>
<feature type="domain" description="ADF-H" evidence="6">
    <location>
        <begin position="4"/>
        <end position="135"/>
    </location>
</feature>
<evidence type="ECO:0000256" key="1">
    <source>
        <dbReference type="ARBA" id="ARBA00004109"/>
    </source>
</evidence>
<keyword evidence="8" id="KW-1185">Reference proteome</keyword>
<dbReference type="PANTHER" id="PTHR11913">
    <property type="entry name" value="COFILIN-RELATED"/>
    <property type="match status" value="1"/>
</dbReference>
<protein>
    <recommendedName>
        <fullName evidence="3">Cofilin</fullName>
    </recommendedName>
    <alternativeName>
        <fullName evidence="5">Actin-depolymerizing factor 1</fullName>
    </alternativeName>
</protein>
<gene>
    <name evidence="7" type="ORF">GFSPODELE1_LOCUS8839</name>
</gene>
<dbReference type="Pfam" id="PF00241">
    <property type="entry name" value="Cofilin_ADF"/>
    <property type="match status" value="1"/>
</dbReference>
<proteinExistence type="inferred from homology"/>
<dbReference type="Gene3D" id="3.40.20.10">
    <property type="entry name" value="Severin"/>
    <property type="match status" value="1"/>
</dbReference>
<dbReference type="EMBL" id="OZ037950">
    <property type="protein sequence ID" value="CAL1712470.1"/>
    <property type="molecule type" value="Genomic_DNA"/>
</dbReference>
<dbReference type="SMART" id="SM00102">
    <property type="entry name" value="ADF"/>
    <property type="match status" value="1"/>
</dbReference>
<evidence type="ECO:0000256" key="5">
    <source>
        <dbReference type="ARBA" id="ARBA00032427"/>
    </source>
</evidence>
<dbReference type="InterPro" id="IPR029006">
    <property type="entry name" value="ADF-H/Gelsolin-like_dom_sf"/>
</dbReference>
<evidence type="ECO:0000256" key="2">
    <source>
        <dbReference type="ARBA" id="ARBA00006844"/>
    </source>
</evidence>
<evidence type="ECO:0000313" key="8">
    <source>
        <dbReference type="Proteomes" id="UP001497453"/>
    </source>
</evidence>
<evidence type="ECO:0000256" key="4">
    <source>
        <dbReference type="ARBA" id="ARBA00023203"/>
    </source>
</evidence>
<dbReference type="InterPro" id="IPR017904">
    <property type="entry name" value="ADF/Cofilin"/>
</dbReference>
<dbReference type="InterPro" id="IPR002108">
    <property type="entry name" value="ADF-H"/>
</dbReference>
<reference evidence="8" key="1">
    <citation type="submission" date="2024-04" db="EMBL/GenBank/DDBJ databases">
        <authorList>
            <person name="Shaw F."/>
            <person name="Minotto A."/>
        </authorList>
    </citation>
    <scope>NUCLEOTIDE SEQUENCE [LARGE SCALE GENOMIC DNA]</scope>
</reference>
<organism evidence="7 8">
    <name type="scientific">Somion occarium</name>
    <dbReference type="NCBI Taxonomy" id="3059160"/>
    <lineage>
        <taxon>Eukaryota</taxon>
        <taxon>Fungi</taxon>
        <taxon>Dikarya</taxon>
        <taxon>Basidiomycota</taxon>
        <taxon>Agaricomycotina</taxon>
        <taxon>Agaricomycetes</taxon>
        <taxon>Polyporales</taxon>
        <taxon>Cerrenaceae</taxon>
        <taxon>Somion</taxon>
    </lineage>
</organism>
<evidence type="ECO:0000313" key="7">
    <source>
        <dbReference type="EMBL" id="CAL1712470.1"/>
    </source>
</evidence>
<evidence type="ECO:0000256" key="3">
    <source>
        <dbReference type="ARBA" id="ARBA00015630"/>
    </source>
</evidence>
<accession>A0ABP1DXP3</accession>